<organism evidence="3 4">
    <name type="scientific">Plectus sambesii</name>
    <dbReference type="NCBI Taxonomy" id="2011161"/>
    <lineage>
        <taxon>Eukaryota</taxon>
        <taxon>Metazoa</taxon>
        <taxon>Ecdysozoa</taxon>
        <taxon>Nematoda</taxon>
        <taxon>Chromadorea</taxon>
        <taxon>Plectida</taxon>
        <taxon>Plectina</taxon>
        <taxon>Plectoidea</taxon>
        <taxon>Plectidae</taxon>
        <taxon>Plectus</taxon>
    </lineage>
</organism>
<keyword evidence="3" id="KW-1185">Reference proteome</keyword>
<evidence type="ECO:0000256" key="1">
    <source>
        <dbReference type="SAM" id="MobiDB-lite"/>
    </source>
</evidence>
<protein>
    <submittedName>
        <fullName evidence="4">C-type lectin domain-containing protein</fullName>
    </submittedName>
</protein>
<evidence type="ECO:0000259" key="2">
    <source>
        <dbReference type="PROSITE" id="PS50041"/>
    </source>
</evidence>
<dbReference type="InterPro" id="IPR016187">
    <property type="entry name" value="CTDL_fold"/>
</dbReference>
<name>A0A914X9P8_9BILA</name>
<dbReference type="WBParaSite" id="PSAMB.scaffold7014size8414.g29487.t1">
    <property type="protein sequence ID" value="PSAMB.scaffold7014size8414.g29487.t1"/>
    <property type="gene ID" value="PSAMB.scaffold7014size8414.g29487"/>
</dbReference>
<dbReference type="InterPro" id="IPR016186">
    <property type="entry name" value="C-type_lectin-like/link_sf"/>
</dbReference>
<feature type="domain" description="C-type lectin" evidence="2">
    <location>
        <begin position="248"/>
        <end position="369"/>
    </location>
</feature>
<proteinExistence type="predicted"/>
<evidence type="ECO:0000313" key="3">
    <source>
        <dbReference type="Proteomes" id="UP000887566"/>
    </source>
</evidence>
<dbReference type="Proteomes" id="UP000887566">
    <property type="component" value="Unplaced"/>
</dbReference>
<feature type="region of interest" description="Disordered" evidence="1">
    <location>
        <begin position="120"/>
        <end position="148"/>
    </location>
</feature>
<dbReference type="InterPro" id="IPR001304">
    <property type="entry name" value="C-type_lectin-like"/>
</dbReference>
<dbReference type="PROSITE" id="PS50041">
    <property type="entry name" value="C_TYPE_LECTIN_2"/>
    <property type="match status" value="1"/>
</dbReference>
<dbReference type="SUPFAM" id="SSF56436">
    <property type="entry name" value="C-type lectin-like"/>
    <property type="match status" value="1"/>
</dbReference>
<reference evidence="4" key="1">
    <citation type="submission" date="2022-11" db="UniProtKB">
        <authorList>
            <consortium name="WormBaseParasite"/>
        </authorList>
    </citation>
    <scope>IDENTIFICATION</scope>
</reference>
<dbReference type="SMART" id="SM00034">
    <property type="entry name" value="CLECT"/>
    <property type="match status" value="1"/>
</dbReference>
<dbReference type="Gene3D" id="3.10.100.10">
    <property type="entry name" value="Mannose-Binding Protein A, subunit A"/>
    <property type="match status" value="1"/>
</dbReference>
<evidence type="ECO:0000313" key="4">
    <source>
        <dbReference type="WBParaSite" id="PSAMB.scaffold7014size8414.g29487.t1"/>
    </source>
</evidence>
<sequence length="484" mass="53628">MSLKSSHGPPSLTVSYGSLDIGIFPQEGQKIKYASLDRAGKVISQLPQAKRQILLAPIEQGLLDPQSVFYLIDDKSEGQIAICVEDFIQLASVFHADEETNDQKLEQMNDDVPQIDVNADKGYTSIEDDRSSGYSSHDDRCRSRGESTLSKGEVAYMPALPDSRPPAVSMSLSNSSFVLDGRSNSDSKNADSWGTVDLIAKSFSRKIRFFGSDSGKCKAVAKNDTFQLGQDNKLVDLHLPEKPPTFTIGSLQYLFIPNRTQWFLARRYCNAWCGRLVSIRTQADNQNILDLAKSQLPGRLINYWIGTKGWKGSWYLDDETSVTYFNFLDLGLANESIASEDIDGGCIQANASGIWSLVLCGAMNPFVCERNTAENIRRTPFYPHQEKPCTSRGGRCKMENDCKDGTSIRNLCPIQANDILCCVPHEPLPTPYVNSSMKTCADAGGICNHMVEDECRDGSVIFDLPTPCHDQPRTLDCCVNEDKH</sequence>
<accession>A0A914X9P8</accession>
<dbReference type="CDD" id="cd00037">
    <property type="entry name" value="CLECT"/>
    <property type="match status" value="1"/>
</dbReference>
<dbReference type="Pfam" id="PF00059">
    <property type="entry name" value="Lectin_C"/>
    <property type="match status" value="1"/>
</dbReference>
<feature type="compositionally biased region" description="Basic and acidic residues" evidence="1">
    <location>
        <begin position="127"/>
        <end position="145"/>
    </location>
</feature>
<dbReference type="AlphaFoldDB" id="A0A914X9P8"/>